<dbReference type="Proteomes" id="UP000199452">
    <property type="component" value="Unassembled WGS sequence"/>
</dbReference>
<evidence type="ECO:0000313" key="4">
    <source>
        <dbReference type="EMBL" id="SDC74666.1"/>
    </source>
</evidence>
<feature type="signal peptide" evidence="2">
    <location>
        <begin position="1"/>
        <end position="22"/>
    </location>
</feature>
<evidence type="ECO:0000256" key="1">
    <source>
        <dbReference type="ARBA" id="ARBA00022729"/>
    </source>
</evidence>
<dbReference type="AlphaFoldDB" id="A0A1G6P5A0"/>
<keyword evidence="1 2" id="KW-0732">Signal</keyword>
<name>A0A1G6P5A0_9BACT</name>
<dbReference type="OrthoDB" id="9809989at2"/>
<dbReference type="InterPro" id="IPR013784">
    <property type="entry name" value="Carb-bd-like_fold"/>
</dbReference>
<keyword evidence="5" id="KW-1185">Reference proteome</keyword>
<feature type="domain" description="SbsA Ig-like" evidence="3">
    <location>
        <begin position="33"/>
        <end position="132"/>
    </location>
</feature>
<feature type="chain" id="PRO_5011574256" evidence="2">
    <location>
        <begin position="23"/>
        <end position="576"/>
    </location>
</feature>
<gene>
    <name evidence="4" type="ORF">SAMN05216323_104815</name>
</gene>
<dbReference type="RefSeq" id="WP_125869858.1">
    <property type="nucleotide sequence ID" value="NZ_FMYP01000048.1"/>
</dbReference>
<dbReference type="SUPFAM" id="SSF49452">
    <property type="entry name" value="Starch-binding domain-like"/>
    <property type="match status" value="1"/>
</dbReference>
<dbReference type="STRING" id="1640674.SAMN05216323_104815"/>
<sequence>MRKFPLIVLASCAILFSMPRCASIGTISGGDKDSIPPVLISSTPQMYQTGFTDKEIKLTFDEYVVLKDPAKQFFISPPLKTKAFPMPKGKSVVIKLEDQLDAKTTYTVGFGNSVVDNNEGNPIQNLQLVFSTGSKLDTLAVDGFLFDAHTLKVPEGVKVFIYKDKIDSLPYIANPNYYTYADKNGYFRVPNVPAGEYKLVAVSDKNDNLRYDQNAEQVGYISTPISARAKQPVDSVTKSTSDGKLPILRMFTEDPINLTLLDATRPKSDLVKLVFSKKNPELPKLVFSTMEKDPFVIEHSRNNDTVLFWITNANLIKSDTLKALLTYLYTGEKRVLEYKTKGLELAFESHKEQKDKNKEPKRLPGFNPTFIGVELGVVPTIGVDLTFPNPPTTTDPSRITLSAKTEKDSLAQAFTIENTTLPRSLRLNVDWKENTKYFYTILPGAFVSASGIENDTIIGTINVALKENFGTIILKATGIESPVILQFISDKGILFSELSLKSDANVILDYIPEGSYKLKILFDENDNQHWDGGDLIKGIQPEMVKYYRSTDEKEIFVVKKNWENEIPLDLKKILNN</sequence>
<accession>A0A1G6P5A0</accession>
<evidence type="ECO:0000256" key="2">
    <source>
        <dbReference type="SAM" id="SignalP"/>
    </source>
</evidence>
<dbReference type="Pfam" id="PF13205">
    <property type="entry name" value="Big_5"/>
    <property type="match status" value="1"/>
</dbReference>
<evidence type="ECO:0000313" key="5">
    <source>
        <dbReference type="Proteomes" id="UP000199452"/>
    </source>
</evidence>
<evidence type="ECO:0000259" key="3">
    <source>
        <dbReference type="Pfam" id="PF13205"/>
    </source>
</evidence>
<proteinExistence type="predicted"/>
<organism evidence="4 5">
    <name type="scientific">Williamwhitmania taraxaci</name>
    <dbReference type="NCBI Taxonomy" id="1640674"/>
    <lineage>
        <taxon>Bacteria</taxon>
        <taxon>Pseudomonadati</taxon>
        <taxon>Bacteroidota</taxon>
        <taxon>Bacteroidia</taxon>
        <taxon>Bacteroidales</taxon>
        <taxon>Williamwhitmaniaceae</taxon>
        <taxon>Williamwhitmania</taxon>
    </lineage>
</organism>
<dbReference type="InterPro" id="IPR032812">
    <property type="entry name" value="SbsA_Ig"/>
</dbReference>
<dbReference type="EMBL" id="FMYP01000048">
    <property type="protein sequence ID" value="SDC74666.1"/>
    <property type="molecule type" value="Genomic_DNA"/>
</dbReference>
<reference evidence="4 5" key="1">
    <citation type="submission" date="2016-09" db="EMBL/GenBank/DDBJ databases">
        <authorList>
            <person name="Capua I."/>
            <person name="De Benedictis P."/>
            <person name="Joannis T."/>
            <person name="Lombin L.H."/>
            <person name="Cattoli G."/>
        </authorList>
    </citation>
    <scope>NUCLEOTIDE SEQUENCE [LARGE SCALE GENOMIC DNA]</scope>
    <source>
        <strain evidence="4 5">A7P-90m</strain>
    </source>
</reference>
<protein>
    <submittedName>
        <fullName evidence="4">Ig-like domain-containing protein</fullName>
    </submittedName>
</protein>
<dbReference type="GO" id="GO:0030246">
    <property type="term" value="F:carbohydrate binding"/>
    <property type="evidence" value="ECO:0007669"/>
    <property type="project" value="InterPro"/>
</dbReference>